<dbReference type="AlphaFoldDB" id="A0A1U7CPX9"/>
<evidence type="ECO:0000313" key="1">
    <source>
        <dbReference type="EMBL" id="APW60933.1"/>
    </source>
</evidence>
<dbReference type="PROSITE" id="PS51257">
    <property type="entry name" value="PROKAR_LIPOPROTEIN"/>
    <property type="match status" value="1"/>
</dbReference>
<dbReference type="KEGG" id="pbor:BSF38_02427"/>
<dbReference type="RefSeq" id="WP_076345913.1">
    <property type="nucleotide sequence ID" value="NZ_CP019082.1"/>
</dbReference>
<reference evidence="2" key="1">
    <citation type="submission" date="2016-12" db="EMBL/GenBank/DDBJ databases">
        <title>Comparative genomics of four Isosphaeraceae planctomycetes: a common pool of plasmids and glycoside hydrolase genes.</title>
        <authorList>
            <person name="Ivanova A."/>
        </authorList>
    </citation>
    <scope>NUCLEOTIDE SEQUENCE [LARGE SCALE GENOMIC DNA]</scope>
    <source>
        <strain evidence="2">PX4</strain>
    </source>
</reference>
<name>A0A1U7CPX9_9BACT</name>
<dbReference type="OrthoDB" id="280880at2"/>
<accession>A0A1U7CPX9</accession>
<keyword evidence="2" id="KW-1185">Reference proteome</keyword>
<sequence length="162" mass="17093">MKIKTGGIGRSWNLASRLAAVGVVGLVSTGCQFSEEDTKQVRGKVSYHGEPVRGGSVFLLPESGMSGAWGAGVIRDDGSFVVESARSAVPLAAGTYGVTFTRANDGKPSNDERLPNEGTTLKSSAAAAHKNDIPEKYLDFAHPVFSINLGDMPIQVEITLRD</sequence>
<dbReference type="Proteomes" id="UP000186309">
    <property type="component" value="Chromosome"/>
</dbReference>
<protein>
    <submittedName>
        <fullName evidence="1">Uncharacterized protein</fullName>
    </submittedName>
</protein>
<proteinExistence type="predicted"/>
<dbReference type="EMBL" id="CP019082">
    <property type="protein sequence ID" value="APW60933.1"/>
    <property type="molecule type" value="Genomic_DNA"/>
</dbReference>
<gene>
    <name evidence="1" type="ORF">BSF38_02427</name>
</gene>
<organism evidence="1 2">
    <name type="scientific">Paludisphaera borealis</name>
    <dbReference type="NCBI Taxonomy" id="1387353"/>
    <lineage>
        <taxon>Bacteria</taxon>
        <taxon>Pseudomonadati</taxon>
        <taxon>Planctomycetota</taxon>
        <taxon>Planctomycetia</taxon>
        <taxon>Isosphaerales</taxon>
        <taxon>Isosphaeraceae</taxon>
        <taxon>Paludisphaera</taxon>
    </lineage>
</organism>
<evidence type="ECO:0000313" key="2">
    <source>
        <dbReference type="Proteomes" id="UP000186309"/>
    </source>
</evidence>